<evidence type="ECO:0000256" key="4">
    <source>
        <dbReference type="RuleBase" id="RU004046"/>
    </source>
</evidence>
<keyword evidence="6" id="KW-1185">Reference proteome</keyword>
<dbReference type="GO" id="GO:0005737">
    <property type="term" value="C:cytoplasm"/>
    <property type="evidence" value="ECO:0007669"/>
    <property type="project" value="UniProtKB-SubCell"/>
</dbReference>
<dbReference type="Proteomes" id="UP000009144">
    <property type="component" value="Chromosome"/>
</dbReference>
<comment type="similarity">
    <text evidence="3 4">Belongs to the bacterial glucokinase family.</text>
</comment>
<dbReference type="AlphaFoldDB" id="I1XMW9"/>
<keyword evidence="3" id="KW-0963">Cytoplasm</keyword>
<protein>
    <recommendedName>
        <fullName evidence="3">Glucokinase</fullName>
        <ecNumber evidence="3">2.7.1.2</ecNumber>
    </recommendedName>
    <alternativeName>
        <fullName evidence="3">Glucose kinase</fullName>
    </alternativeName>
</protein>
<keyword evidence="3" id="KW-0324">Glycolysis</keyword>
<dbReference type="GO" id="GO:0006096">
    <property type="term" value="P:glycolytic process"/>
    <property type="evidence" value="ECO:0007669"/>
    <property type="project" value="UniProtKB-UniRule"/>
</dbReference>
<keyword evidence="2 3" id="KW-0418">Kinase</keyword>
<evidence type="ECO:0000256" key="3">
    <source>
        <dbReference type="HAMAP-Rule" id="MF_00524"/>
    </source>
</evidence>
<dbReference type="RefSeq" id="WP_014708099.1">
    <property type="nucleotide sequence ID" value="NC_017857.3"/>
</dbReference>
<dbReference type="InterPro" id="IPR043129">
    <property type="entry name" value="ATPase_NBD"/>
</dbReference>
<dbReference type="PANTHER" id="PTHR47363:SF1">
    <property type="entry name" value="GLUCOKINASE"/>
    <property type="match status" value="1"/>
</dbReference>
<dbReference type="HAMAP" id="MF_00524">
    <property type="entry name" value="Glucokinase"/>
    <property type="match status" value="1"/>
</dbReference>
<evidence type="ECO:0000313" key="6">
    <source>
        <dbReference type="Proteomes" id="UP000009144"/>
    </source>
</evidence>
<dbReference type="OrthoDB" id="9800595at2"/>
<keyword evidence="3" id="KW-0067">ATP-binding</keyword>
<dbReference type="GO" id="GO:0005524">
    <property type="term" value="F:ATP binding"/>
    <property type="evidence" value="ECO:0007669"/>
    <property type="project" value="UniProtKB-UniRule"/>
</dbReference>
<dbReference type="Gene3D" id="3.40.367.20">
    <property type="match status" value="1"/>
</dbReference>
<accession>I1XMW9</accession>
<comment type="subcellular location">
    <subcellularLocation>
        <location evidence="3">Cytoplasm</location>
    </subcellularLocation>
</comment>
<reference evidence="5 6" key="2">
    <citation type="journal article" date="2013" name="Int. J. Syst. Evol. Microbiol.">
        <title>Methylophaga nitratireducenticrescens sp. nov. and Methylophaga frappieri sp. nov., isolated from the biofilm of the methanol-fed denitrification system treating the seawater at the Montreal Biodome.</title>
        <authorList>
            <person name="Villeneuve C."/>
            <person name="Martineau C."/>
            <person name="Mauffrey F."/>
            <person name="Villemur R."/>
        </authorList>
    </citation>
    <scope>NUCLEOTIDE SEQUENCE [LARGE SCALE GENOMIC DNA]</scope>
    <source>
        <strain evidence="5 6">JAM1</strain>
    </source>
</reference>
<dbReference type="PATRIC" id="fig|754476.3.peg.2909"/>
<keyword evidence="1 3" id="KW-0808">Transferase</keyword>
<comment type="catalytic activity">
    <reaction evidence="3">
        <text>D-glucose + ATP = D-glucose 6-phosphate + ADP + H(+)</text>
        <dbReference type="Rhea" id="RHEA:17825"/>
        <dbReference type="ChEBI" id="CHEBI:4167"/>
        <dbReference type="ChEBI" id="CHEBI:15378"/>
        <dbReference type="ChEBI" id="CHEBI:30616"/>
        <dbReference type="ChEBI" id="CHEBI:61548"/>
        <dbReference type="ChEBI" id="CHEBI:456216"/>
        <dbReference type="EC" id="2.7.1.2"/>
    </reaction>
</comment>
<dbReference type="EMBL" id="CP003390">
    <property type="protein sequence ID" value="AFI85738.1"/>
    <property type="molecule type" value="Genomic_DNA"/>
</dbReference>
<dbReference type="InterPro" id="IPR003836">
    <property type="entry name" value="Glucokinase"/>
</dbReference>
<dbReference type="PANTHER" id="PTHR47363">
    <property type="entry name" value="GLUCOKINASE"/>
    <property type="match status" value="1"/>
</dbReference>
<dbReference type="GO" id="GO:0005536">
    <property type="term" value="F:D-glucose binding"/>
    <property type="evidence" value="ECO:0007669"/>
    <property type="project" value="InterPro"/>
</dbReference>
<dbReference type="GO" id="GO:0004340">
    <property type="term" value="F:glucokinase activity"/>
    <property type="evidence" value="ECO:0007669"/>
    <property type="project" value="UniProtKB-UniRule"/>
</dbReference>
<dbReference type="KEGG" id="mej:Q7A_2963"/>
<evidence type="ECO:0000256" key="2">
    <source>
        <dbReference type="ARBA" id="ARBA00022777"/>
    </source>
</evidence>
<dbReference type="SUPFAM" id="SSF53067">
    <property type="entry name" value="Actin-like ATPase domain"/>
    <property type="match status" value="1"/>
</dbReference>
<organism evidence="5 6">
    <name type="scientific">Methylophaga nitratireducenticrescens</name>
    <dbReference type="NCBI Taxonomy" id="754476"/>
    <lineage>
        <taxon>Bacteria</taxon>
        <taxon>Pseudomonadati</taxon>
        <taxon>Pseudomonadota</taxon>
        <taxon>Gammaproteobacteria</taxon>
        <taxon>Thiotrichales</taxon>
        <taxon>Piscirickettsiaceae</taxon>
        <taxon>Methylophaga</taxon>
    </lineage>
</organism>
<gene>
    <name evidence="3" type="primary">glk</name>
    <name evidence="5" type="ordered locus">Q7A_2963</name>
</gene>
<name>I1XMW9_METNJ</name>
<proteinExistence type="inferred from homology"/>
<dbReference type="STRING" id="754476.Q7A_2963"/>
<dbReference type="eggNOG" id="COG0837">
    <property type="taxonomic scope" value="Bacteria"/>
</dbReference>
<reference evidence="5 6" key="1">
    <citation type="journal article" date="2012" name="J. Bacteriol.">
        <title>Complete genome sequences of Methylophaga sp. strain JAM1 and Methylophaga sp. strain JAM7.</title>
        <authorList>
            <person name="Villeneuve C."/>
            <person name="Martineau C."/>
            <person name="Mauffrey F."/>
            <person name="Villemur R."/>
        </authorList>
    </citation>
    <scope>NUCLEOTIDE SEQUENCE [LARGE SCALE GENOMIC DNA]</scope>
    <source>
        <strain evidence="5 6">JAM1</strain>
    </source>
</reference>
<keyword evidence="3" id="KW-0547">Nucleotide-binding</keyword>
<evidence type="ECO:0000256" key="1">
    <source>
        <dbReference type="ARBA" id="ARBA00022679"/>
    </source>
</evidence>
<dbReference type="HOGENOM" id="CLU_042582_0_0_6"/>
<evidence type="ECO:0000313" key="5">
    <source>
        <dbReference type="EMBL" id="AFI85738.1"/>
    </source>
</evidence>
<sequence length="326" mass="35512">MQTLLAADIGGTKTLLQLSHLDGEVILQQRLENDDYADFESLLTVFFASVAVDFLPVSSACFAVAAPLSGCRVQLTNRPWIIDSDKLQQQFPLADLCLVNDFAAVGHGIGELEENDLIVLQQGKPEAKSLRAVIGAGTGLGQAILSPLHKSWRVWPTEGGHTDFAAQDIQQQALLNKLFEQFEHVSYERVLSGSGLVMLYQFIADQQGNNTTLNLTAEQISQSALQKTDPAAVKAMQLFMQIYGAQAGNLALTTLPRAGIFIAGGIAVKNLALFEQGFFMQSFLAKGRMRGVLEQIPVYLINNPDVGLLGARLLARKALYNVDHDR</sequence>
<dbReference type="Pfam" id="PF02685">
    <property type="entry name" value="Glucokinase"/>
    <property type="match status" value="1"/>
</dbReference>
<dbReference type="Gene3D" id="3.30.420.40">
    <property type="match status" value="1"/>
</dbReference>
<feature type="binding site" evidence="3">
    <location>
        <begin position="7"/>
        <end position="12"/>
    </location>
    <ligand>
        <name>ATP</name>
        <dbReference type="ChEBI" id="CHEBI:30616"/>
    </ligand>
</feature>
<dbReference type="NCBIfam" id="NF001415">
    <property type="entry name" value="PRK00292.1-2"/>
    <property type="match status" value="1"/>
</dbReference>
<dbReference type="NCBIfam" id="TIGR00749">
    <property type="entry name" value="glk"/>
    <property type="match status" value="1"/>
</dbReference>
<dbReference type="EC" id="2.7.1.2" evidence="3"/>
<dbReference type="CDD" id="cd24008">
    <property type="entry name" value="ASKHA_NBD_GLK"/>
    <property type="match status" value="1"/>
</dbReference>